<keyword evidence="2" id="KW-1185">Reference proteome</keyword>
<sequence length="104" mass="12086">MKTVQTKQNSNLLRTMYPSAYKCLIEKLQEHNIHSFDVQATARKKDAYVSVSVRFGERFGQEKTQDFPEKALHETDSDFAAFCEEVQKTCKEVLIADYFKMVKP</sequence>
<reference evidence="1 2" key="1">
    <citation type="submission" date="2019-07" db="EMBL/GenBank/DDBJ databases">
        <title>Genomic analysis of Lentibacillus sp. NKC851-2.</title>
        <authorList>
            <person name="Oh Y.J."/>
        </authorList>
    </citation>
    <scope>NUCLEOTIDE SEQUENCE [LARGE SCALE GENOMIC DNA]</scope>
    <source>
        <strain evidence="1 2">NKC851-2</strain>
    </source>
</reference>
<evidence type="ECO:0000313" key="2">
    <source>
        <dbReference type="Proteomes" id="UP000319280"/>
    </source>
</evidence>
<protein>
    <submittedName>
        <fullName evidence="1">Uncharacterized protein</fullName>
    </submittedName>
</protein>
<dbReference type="EMBL" id="VJMZ01000001">
    <property type="protein sequence ID" value="TRM11883.1"/>
    <property type="molecule type" value="Genomic_DNA"/>
</dbReference>
<comment type="caution">
    <text evidence="1">The sequence shown here is derived from an EMBL/GenBank/DDBJ whole genome shotgun (WGS) entry which is preliminary data.</text>
</comment>
<dbReference type="RefSeq" id="WP_142790942.1">
    <property type="nucleotide sequence ID" value="NZ_VJMZ01000001.1"/>
</dbReference>
<proteinExistence type="predicted"/>
<dbReference type="Proteomes" id="UP000319280">
    <property type="component" value="Unassembled WGS sequence"/>
</dbReference>
<gene>
    <name evidence="1" type="ORF">FH966_09410</name>
</gene>
<dbReference type="AlphaFoldDB" id="A0A549YJ22"/>
<accession>A0A549YJ22</accession>
<organism evidence="1 2">
    <name type="scientific">Lentibacillus cibarius</name>
    <dbReference type="NCBI Taxonomy" id="2583219"/>
    <lineage>
        <taxon>Bacteria</taxon>
        <taxon>Bacillati</taxon>
        <taxon>Bacillota</taxon>
        <taxon>Bacilli</taxon>
        <taxon>Bacillales</taxon>
        <taxon>Bacillaceae</taxon>
        <taxon>Lentibacillus</taxon>
    </lineage>
</organism>
<evidence type="ECO:0000313" key="1">
    <source>
        <dbReference type="EMBL" id="TRM11883.1"/>
    </source>
</evidence>
<name>A0A549YJ22_9BACI</name>